<keyword evidence="2" id="KW-1185">Reference proteome</keyword>
<gene>
    <name evidence="1" type="ORF">LTS18_013049</name>
</gene>
<protein>
    <submittedName>
        <fullName evidence="1">Uncharacterized protein</fullName>
    </submittedName>
</protein>
<comment type="caution">
    <text evidence="1">The sequence shown here is derived from an EMBL/GenBank/DDBJ whole genome shotgun (WGS) entry which is preliminary data.</text>
</comment>
<evidence type="ECO:0000313" key="1">
    <source>
        <dbReference type="EMBL" id="KAK3047856.1"/>
    </source>
</evidence>
<name>A0ACC3CX18_9PEZI</name>
<sequence>MKTPRGILDYALSGREKSEITWKLTGNLGGEDYRDRIRGPLNEGSFYVERQGYHLPGPPLQQWRHVKPTQGIDHAGIGFFVTSFDLDMPKGYDIPLSFRFNNSSSNATDGTRAAAYRCQLFVNGYQFGKYVHNIGPQDRYPVPEGILNYHGTNWVGVTLWSLEEGGAKIEGLELVAGPVIQSGYGEVEMSPVDRWRKREGAYESLGSVDGNEISRLLAC</sequence>
<evidence type="ECO:0000313" key="2">
    <source>
        <dbReference type="Proteomes" id="UP001186974"/>
    </source>
</evidence>
<reference evidence="1" key="1">
    <citation type="submission" date="2024-09" db="EMBL/GenBank/DDBJ databases">
        <title>Black Yeasts Isolated from many extreme environments.</title>
        <authorList>
            <person name="Coleine C."/>
            <person name="Stajich J.E."/>
            <person name="Selbmann L."/>
        </authorList>
    </citation>
    <scope>NUCLEOTIDE SEQUENCE</scope>
    <source>
        <strain evidence="1">CCFEE 5737</strain>
    </source>
</reference>
<organism evidence="1 2">
    <name type="scientific">Coniosporium uncinatum</name>
    <dbReference type="NCBI Taxonomy" id="93489"/>
    <lineage>
        <taxon>Eukaryota</taxon>
        <taxon>Fungi</taxon>
        <taxon>Dikarya</taxon>
        <taxon>Ascomycota</taxon>
        <taxon>Pezizomycotina</taxon>
        <taxon>Dothideomycetes</taxon>
        <taxon>Dothideomycetes incertae sedis</taxon>
        <taxon>Coniosporium</taxon>
    </lineage>
</organism>
<dbReference type="EMBL" id="JAWDJW010010325">
    <property type="protein sequence ID" value="KAK3047856.1"/>
    <property type="molecule type" value="Genomic_DNA"/>
</dbReference>
<accession>A0ACC3CX18</accession>
<proteinExistence type="predicted"/>
<dbReference type="Proteomes" id="UP001186974">
    <property type="component" value="Unassembled WGS sequence"/>
</dbReference>